<evidence type="ECO:0000313" key="1">
    <source>
        <dbReference type="EMBL" id="CAG8502589.1"/>
    </source>
</evidence>
<proteinExistence type="predicted"/>
<protein>
    <submittedName>
        <fullName evidence="1">11304_t:CDS:1</fullName>
    </submittedName>
</protein>
<name>A0ACA9L2Q0_9GLOM</name>
<evidence type="ECO:0000313" key="2">
    <source>
        <dbReference type="Proteomes" id="UP000789525"/>
    </source>
</evidence>
<comment type="caution">
    <text evidence="1">The sequence shown here is derived from an EMBL/GenBank/DDBJ whole genome shotgun (WGS) entry which is preliminary data.</text>
</comment>
<sequence>MSGKEKEDIANDSKLTTQNEDKFLQFQIVTQGGESGVIKESESEILKTENNSEFDRFQNDLELANFETHSVEENLEPWKPRGPWYHDITKRRWFAFAVIGILLVIVLIVGNFL</sequence>
<dbReference type="Proteomes" id="UP000789525">
    <property type="component" value="Unassembled WGS sequence"/>
</dbReference>
<dbReference type="EMBL" id="CAJVPT010003953">
    <property type="protein sequence ID" value="CAG8502589.1"/>
    <property type="molecule type" value="Genomic_DNA"/>
</dbReference>
<accession>A0ACA9L2Q0</accession>
<gene>
    <name evidence="1" type="ORF">ACOLOM_LOCUS2866</name>
</gene>
<organism evidence="1 2">
    <name type="scientific">Acaulospora colombiana</name>
    <dbReference type="NCBI Taxonomy" id="27376"/>
    <lineage>
        <taxon>Eukaryota</taxon>
        <taxon>Fungi</taxon>
        <taxon>Fungi incertae sedis</taxon>
        <taxon>Mucoromycota</taxon>
        <taxon>Glomeromycotina</taxon>
        <taxon>Glomeromycetes</taxon>
        <taxon>Diversisporales</taxon>
        <taxon>Acaulosporaceae</taxon>
        <taxon>Acaulospora</taxon>
    </lineage>
</organism>
<keyword evidence="2" id="KW-1185">Reference proteome</keyword>
<reference evidence="1" key="1">
    <citation type="submission" date="2021-06" db="EMBL/GenBank/DDBJ databases">
        <authorList>
            <person name="Kallberg Y."/>
            <person name="Tangrot J."/>
            <person name="Rosling A."/>
        </authorList>
    </citation>
    <scope>NUCLEOTIDE SEQUENCE</scope>
    <source>
        <strain evidence="1">CL356</strain>
    </source>
</reference>